<keyword evidence="2" id="KW-0804">Transcription</keyword>
<evidence type="ECO:0000259" key="4">
    <source>
        <dbReference type="Pfam" id="PF08280"/>
    </source>
</evidence>
<dbReference type="SUPFAM" id="SSF63520">
    <property type="entry name" value="PTS-regulatory domain, PRD"/>
    <property type="match status" value="1"/>
</dbReference>
<evidence type="ECO:0000256" key="1">
    <source>
        <dbReference type="ARBA" id="ARBA00023015"/>
    </source>
</evidence>
<evidence type="ECO:0000313" key="6">
    <source>
        <dbReference type="Proteomes" id="UP001289615"/>
    </source>
</evidence>
<name>A0ABU5NNX0_9BACI</name>
<comment type="caution">
    <text evidence="5">The sequence shown here is derived from an EMBL/GenBank/DDBJ whole genome shotgun (WGS) entry which is preliminary data.</text>
</comment>
<feature type="domain" description="Mga helix-turn-helix" evidence="3">
    <location>
        <begin position="74"/>
        <end position="159"/>
    </location>
</feature>
<dbReference type="PANTHER" id="PTHR30185">
    <property type="entry name" value="CRYPTIC BETA-GLUCOSIDE BGL OPERON ANTITERMINATOR"/>
    <property type="match status" value="1"/>
</dbReference>
<evidence type="ECO:0000259" key="3">
    <source>
        <dbReference type="Pfam" id="PF05043"/>
    </source>
</evidence>
<dbReference type="Gene3D" id="3.40.50.2300">
    <property type="match status" value="1"/>
</dbReference>
<dbReference type="Pfam" id="PF08280">
    <property type="entry name" value="HTH_Mga"/>
    <property type="match status" value="1"/>
</dbReference>
<evidence type="ECO:0000256" key="2">
    <source>
        <dbReference type="ARBA" id="ARBA00023163"/>
    </source>
</evidence>
<organism evidence="5 6">
    <name type="scientific">Lysinibacillus irui</name>
    <dbReference type="NCBI Taxonomy" id="2998077"/>
    <lineage>
        <taxon>Bacteria</taxon>
        <taxon>Bacillati</taxon>
        <taxon>Bacillota</taxon>
        <taxon>Bacilli</taxon>
        <taxon>Bacillales</taxon>
        <taxon>Bacillaceae</taxon>
        <taxon>Lysinibacillus</taxon>
    </lineage>
</organism>
<sequence>MDKDFKLASTLLTLLDSEQRWFTLAEVEKSLHISDKTIRKLVEEINGQLPTAMTIEVSRGKGIFLQRDGRSSTTVSEVVSSMYRQTIFYRLMNVLFTNGDQWSMEELAEAMFMSTSSLKKLIMQLNNHDLKPYKIRITYSTPAIKGNELNIRYFYWKLYGDAYEFTGWPFTNSDYDVIHQLITKIEHEQNIVYFINAKRKLSFLVAIVLERVKTGNYVKVTESNYHWEQAFFYLPIKALAKTLEDRYSIELPKSEMFFLQSLFSISQYHYYEESDMTPRKEIELYKNKEVDQMGQQLFTLLAKAYPHLEMNERFILEVYEFLAKLLIDNAIPEWMAISKSNLTNYVQIECQQIYQTMQNCMQKWQKAYPSVLYNDFHLTKLTLLVRSGLRYKSKRAFLVIGEEFSIRHYIANLIKNEIGDQLIIITSIMKGLTDEMVQLHDIDFVISNFPVVLSTVPVVIISTIPSKRDLDNIRKELLQ</sequence>
<evidence type="ECO:0000313" key="5">
    <source>
        <dbReference type="EMBL" id="MEA0977736.1"/>
    </source>
</evidence>
<gene>
    <name evidence="5" type="ORF">U6C28_15610</name>
</gene>
<dbReference type="Proteomes" id="UP001289615">
    <property type="component" value="Unassembled WGS sequence"/>
</dbReference>
<dbReference type="Pfam" id="PF05043">
    <property type="entry name" value="Mga"/>
    <property type="match status" value="1"/>
</dbReference>
<reference evidence="5 6" key="1">
    <citation type="submission" date="2023-12" db="EMBL/GenBank/DDBJ databases">
        <title>Genome comparison identifies genes involved in endophytic behavior of Lysinibacillus irui and provides insights into its role as a plant-growth promoting bacterium.</title>
        <authorList>
            <person name="Hilario S."/>
            <person name="Matos I."/>
            <person name="Goncalves M.F.M."/>
            <person name="Pardo C.A."/>
            <person name="Santos M.J."/>
        </authorList>
    </citation>
    <scope>NUCLEOTIDE SEQUENCE [LARGE SCALE GENOMIC DNA]</scope>
    <source>
        <strain evidence="5 6">B3</strain>
    </source>
</reference>
<keyword evidence="1" id="KW-0805">Transcription regulation</keyword>
<feature type="domain" description="M protein trans-acting positive regulator (MGA) HTH" evidence="4">
    <location>
        <begin position="6"/>
        <end position="60"/>
    </location>
</feature>
<protein>
    <submittedName>
        <fullName evidence="5">Helix-turn-helix domain-containing protein</fullName>
    </submittedName>
</protein>
<dbReference type="EMBL" id="JAXUIA010000012">
    <property type="protein sequence ID" value="MEA0977736.1"/>
    <property type="molecule type" value="Genomic_DNA"/>
</dbReference>
<dbReference type="InterPro" id="IPR050661">
    <property type="entry name" value="BglG_antiterminators"/>
</dbReference>
<proteinExistence type="predicted"/>
<dbReference type="PANTHER" id="PTHR30185:SF18">
    <property type="entry name" value="TRANSCRIPTIONAL REGULATOR MTLR"/>
    <property type="match status" value="1"/>
</dbReference>
<keyword evidence="6" id="KW-1185">Reference proteome</keyword>
<dbReference type="InterPro" id="IPR036634">
    <property type="entry name" value="PRD_sf"/>
</dbReference>
<accession>A0ABU5NNX0</accession>
<dbReference type="InterPro" id="IPR007737">
    <property type="entry name" value="Mga_HTH"/>
</dbReference>
<dbReference type="RefSeq" id="WP_322611707.1">
    <property type="nucleotide sequence ID" value="NZ_JAXLNX010000012.1"/>
</dbReference>
<dbReference type="InterPro" id="IPR013199">
    <property type="entry name" value="HTH_Mga_DNA-bd_dom"/>
</dbReference>